<evidence type="ECO:0000313" key="2">
    <source>
        <dbReference type="EMBL" id="ETW82505.1"/>
    </source>
</evidence>
<dbReference type="CDD" id="cd00303">
    <property type="entry name" value="retropepsin_like"/>
    <property type="match status" value="1"/>
</dbReference>
<feature type="region of interest" description="Disordered" evidence="1">
    <location>
        <begin position="206"/>
        <end position="232"/>
    </location>
</feature>
<dbReference type="Proteomes" id="UP000030671">
    <property type="component" value="Unassembled WGS sequence"/>
</dbReference>
<organism evidence="2 3">
    <name type="scientific">Heterobasidion irregulare (strain TC 32-1)</name>
    <dbReference type="NCBI Taxonomy" id="747525"/>
    <lineage>
        <taxon>Eukaryota</taxon>
        <taxon>Fungi</taxon>
        <taxon>Dikarya</taxon>
        <taxon>Basidiomycota</taxon>
        <taxon>Agaricomycotina</taxon>
        <taxon>Agaricomycetes</taxon>
        <taxon>Russulales</taxon>
        <taxon>Bondarzewiaceae</taxon>
        <taxon>Heterobasidion</taxon>
        <taxon>Heterobasidion annosum species complex</taxon>
    </lineage>
</organism>
<dbReference type="HOGENOM" id="CLU_000384_42_1_1"/>
<gene>
    <name evidence="2" type="ORF">HETIRDRAFT_316230</name>
</gene>
<name>W4KAW2_HETIT</name>
<feature type="compositionally biased region" description="Basic and acidic residues" evidence="1">
    <location>
        <begin position="206"/>
        <end position="229"/>
    </location>
</feature>
<dbReference type="eggNOG" id="ENOG502S3G3">
    <property type="taxonomic scope" value="Eukaryota"/>
</dbReference>
<dbReference type="GeneID" id="20670305"/>
<proteinExistence type="predicted"/>
<sequence>MHINVQLKHRRGTTEAKALIDSGAEGLLIDKQFCLKQGIPLQKIDRFILVFNVDGTANEGVMDKACFLMRITNDEGDYHDEQCKLLATNLGGEDVILEMDWLHKHNPQIDWVKNCLMFSTCAKTCLVSQPRFMIQAQLLSRWRNVKTIRYSRIEDELEDKEGMNETFFSEFYEEWYHQDLFKMHLLEAIRIKSVHSKSQELAEIANKKKNDHTVEEPSKGSGDIEEHTSLHSAPSLVLKSKYKEFCSKT</sequence>
<dbReference type="KEGG" id="hir:HETIRDRAFT_316230"/>
<keyword evidence="3" id="KW-1185">Reference proteome</keyword>
<dbReference type="AlphaFoldDB" id="W4KAW2"/>
<dbReference type="EMBL" id="KI925457">
    <property type="protein sequence ID" value="ETW82505.1"/>
    <property type="molecule type" value="Genomic_DNA"/>
</dbReference>
<dbReference type="Gene3D" id="2.40.70.10">
    <property type="entry name" value="Acid Proteases"/>
    <property type="match status" value="1"/>
</dbReference>
<dbReference type="InParanoid" id="W4KAW2"/>
<protein>
    <submittedName>
        <fullName evidence="2">Uncharacterized protein</fullName>
    </submittedName>
</protein>
<dbReference type="RefSeq" id="XP_009544863.1">
    <property type="nucleotide sequence ID" value="XM_009546568.1"/>
</dbReference>
<accession>W4KAW2</accession>
<dbReference type="Pfam" id="PF08284">
    <property type="entry name" value="RVP_2"/>
    <property type="match status" value="1"/>
</dbReference>
<dbReference type="InterPro" id="IPR021109">
    <property type="entry name" value="Peptidase_aspartic_dom_sf"/>
</dbReference>
<evidence type="ECO:0000313" key="3">
    <source>
        <dbReference type="Proteomes" id="UP000030671"/>
    </source>
</evidence>
<dbReference type="OrthoDB" id="5599419at2759"/>
<reference evidence="2 3" key="1">
    <citation type="journal article" date="2012" name="New Phytol.">
        <title>Insight into trade-off between wood decay and parasitism from the genome of a fungal forest pathogen.</title>
        <authorList>
            <person name="Olson A."/>
            <person name="Aerts A."/>
            <person name="Asiegbu F."/>
            <person name="Belbahri L."/>
            <person name="Bouzid O."/>
            <person name="Broberg A."/>
            <person name="Canback B."/>
            <person name="Coutinho P.M."/>
            <person name="Cullen D."/>
            <person name="Dalman K."/>
            <person name="Deflorio G."/>
            <person name="van Diepen L.T."/>
            <person name="Dunand C."/>
            <person name="Duplessis S."/>
            <person name="Durling M."/>
            <person name="Gonthier P."/>
            <person name="Grimwood J."/>
            <person name="Fossdal C.G."/>
            <person name="Hansson D."/>
            <person name="Henrissat B."/>
            <person name="Hietala A."/>
            <person name="Himmelstrand K."/>
            <person name="Hoffmeister D."/>
            <person name="Hogberg N."/>
            <person name="James T.Y."/>
            <person name="Karlsson M."/>
            <person name="Kohler A."/>
            <person name="Kues U."/>
            <person name="Lee Y.H."/>
            <person name="Lin Y.C."/>
            <person name="Lind M."/>
            <person name="Lindquist E."/>
            <person name="Lombard V."/>
            <person name="Lucas S."/>
            <person name="Lunden K."/>
            <person name="Morin E."/>
            <person name="Murat C."/>
            <person name="Park J."/>
            <person name="Raffaello T."/>
            <person name="Rouze P."/>
            <person name="Salamov A."/>
            <person name="Schmutz J."/>
            <person name="Solheim H."/>
            <person name="Stahlberg J."/>
            <person name="Velez H."/>
            <person name="de Vries R.P."/>
            <person name="Wiebenga A."/>
            <person name="Woodward S."/>
            <person name="Yakovlev I."/>
            <person name="Garbelotto M."/>
            <person name="Martin F."/>
            <person name="Grigoriev I.V."/>
            <person name="Stenlid J."/>
        </authorList>
    </citation>
    <scope>NUCLEOTIDE SEQUENCE [LARGE SCALE GENOMIC DNA]</scope>
    <source>
        <strain evidence="2 3">TC 32-1</strain>
    </source>
</reference>
<evidence type="ECO:0000256" key="1">
    <source>
        <dbReference type="SAM" id="MobiDB-lite"/>
    </source>
</evidence>